<dbReference type="InterPro" id="IPR039428">
    <property type="entry name" value="NUOK/Mnh_C1-like"/>
</dbReference>
<protein>
    <submittedName>
        <fullName evidence="8">Multicomponent Na+:H+ antiporter subunit C</fullName>
    </submittedName>
</protein>
<keyword evidence="5 7" id="KW-1133">Transmembrane helix</keyword>
<comment type="subcellular location">
    <subcellularLocation>
        <location evidence="1">Cell membrane</location>
        <topology evidence="1">Multi-pass membrane protein</topology>
    </subcellularLocation>
</comment>
<dbReference type="GO" id="GO:0005886">
    <property type="term" value="C:plasma membrane"/>
    <property type="evidence" value="ECO:0007669"/>
    <property type="project" value="UniProtKB-SubCell"/>
</dbReference>
<gene>
    <name evidence="8" type="ORF">SAMN05920897_109126</name>
</gene>
<dbReference type="InterPro" id="IPR050601">
    <property type="entry name" value="CPA3_antiporter_subunitC"/>
</dbReference>
<dbReference type="Gene3D" id="1.10.287.3510">
    <property type="match status" value="1"/>
</dbReference>
<dbReference type="OrthoDB" id="9799219at2"/>
<evidence type="ECO:0000256" key="5">
    <source>
        <dbReference type="ARBA" id="ARBA00022989"/>
    </source>
</evidence>
<dbReference type="AlphaFoldDB" id="A0A1N6T618"/>
<dbReference type="RefSeq" id="WP_083943860.1">
    <property type="nucleotide sequence ID" value="NZ_FTMS01000009.1"/>
</dbReference>
<evidence type="ECO:0000256" key="6">
    <source>
        <dbReference type="ARBA" id="ARBA00023136"/>
    </source>
</evidence>
<evidence type="ECO:0000256" key="7">
    <source>
        <dbReference type="SAM" id="Phobius"/>
    </source>
</evidence>
<keyword evidence="4 7" id="KW-0812">Transmembrane</keyword>
<dbReference type="PANTHER" id="PTHR34583">
    <property type="entry name" value="ANTIPORTER SUBUNIT MNHC2-RELATED"/>
    <property type="match status" value="1"/>
</dbReference>
<evidence type="ECO:0000256" key="1">
    <source>
        <dbReference type="ARBA" id="ARBA00004651"/>
    </source>
</evidence>
<organism evidence="8 9">
    <name type="scientific">Alkalispirochaeta americana</name>
    <dbReference type="NCBI Taxonomy" id="159291"/>
    <lineage>
        <taxon>Bacteria</taxon>
        <taxon>Pseudomonadati</taxon>
        <taxon>Spirochaetota</taxon>
        <taxon>Spirochaetia</taxon>
        <taxon>Spirochaetales</taxon>
        <taxon>Spirochaetaceae</taxon>
        <taxon>Alkalispirochaeta</taxon>
    </lineage>
</organism>
<dbReference type="STRING" id="159291.SAMN05920897_109126"/>
<evidence type="ECO:0000313" key="8">
    <source>
        <dbReference type="EMBL" id="SIQ48704.1"/>
    </source>
</evidence>
<evidence type="ECO:0000256" key="4">
    <source>
        <dbReference type="ARBA" id="ARBA00022692"/>
    </source>
</evidence>
<dbReference type="EMBL" id="FTMS01000009">
    <property type="protein sequence ID" value="SIQ48704.1"/>
    <property type="molecule type" value="Genomic_DNA"/>
</dbReference>
<proteinExistence type="inferred from homology"/>
<feature type="transmembrane region" description="Helical" evidence="7">
    <location>
        <begin position="86"/>
        <end position="110"/>
    </location>
</feature>
<dbReference type="Proteomes" id="UP000186400">
    <property type="component" value="Unassembled WGS sequence"/>
</dbReference>
<evidence type="ECO:0000313" key="9">
    <source>
        <dbReference type="Proteomes" id="UP000186400"/>
    </source>
</evidence>
<keyword evidence="6 7" id="KW-0472">Membrane</keyword>
<keyword evidence="9" id="KW-1185">Reference proteome</keyword>
<comment type="similarity">
    <text evidence="2">Belongs to the CPA3 antiporters (TC 2.A.63) subunit C family.</text>
</comment>
<accession>A0A1N6T618</accession>
<feature type="transmembrane region" description="Helical" evidence="7">
    <location>
        <begin position="48"/>
        <end position="66"/>
    </location>
</feature>
<evidence type="ECO:0000256" key="2">
    <source>
        <dbReference type="ARBA" id="ARBA00010388"/>
    </source>
</evidence>
<name>A0A1N6T618_9SPIO</name>
<keyword evidence="3" id="KW-1003">Cell membrane</keyword>
<dbReference type="PANTHER" id="PTHR34583:SF2">
    <property type="entry name" value="ANTIPORTER SUBUNIT MNHC2-RELATED"/>
    <property type="match status" value="1"/>
</dbReference>
<evidence type="ECO:0000256" key="3">
    <source>
        <dbReference type="ARBA" id="ARBA00022475"/>
    </source>
</evidence>
<dbReference type="Pfam" id="PF00420">
    <property type="entry name" value="Oxidored_q2"/>
    <property type="match status" value="1"/>
</dbReference>
<sequence>MILAEIFPVRLIPLDVVSAGGLAWYLAGAIFLVGLAGLLLNRRAVTKVIALNVLNSALVLIFILQGKRAGQDAPILFRGDEIPVDPLVQALMLTAIVVGVCVTALLLVLIQCIFDATGTTDIPKIEMFFRRKGGGRGK</sequence>
<reference evidence="9" key="1">
    <citation type="submission" date="2017-01" db="EMBL/GenBank/DDBJ databases">
        <authorList>
            <person name="Varghese N."/>
            <person name="Submissions S."/>
        </authorList>
    </citation>
    <scope>NUCLEOTIDE SEQUENCE [LARGE SCALE GENOMIC DNA]</scope>
    <source>
        <strain evidence="9">ASpG1</strain>
    </source>
</reference>
<feature type="transmembrane region" description="Helical" evidence="7">
    <location>
        <begin position="22"/>
        <end position="41"/>
    </location>
</feature>